<keyword evidence="4" id="KW-1185">Reference proteome</keyword>
<evidence type="ECO:0000313" key="3">
    <source>
        <dbReference type="EMBL" id="EON60907.1"/>
    </source>
</evidence>
<dbReference type="EMBL" id="JH767554">
    <property type="protein sequence ID" value="EON60907.1"/>
    <property type="molecule type" value="Genomic_DNA"/>
</dbReference>
<sequence>MILSMIAKFTVFALASFTAATGSSTPIVDLGYAQYEGIRDDKSGITAYYGLRYAAPPTGRLRWQPPVNIEKRNNYSNRQVLDATAPGPQCLQQSPVWQSSIPANNPVSSEDCLLLDVIVPSVPTNTSLPVIVQIHGGGN</sequence>
<dbReference type="SUPFAM" id="SSF53474">
    <property type="entry name" value="alpha/beta-Hydrolases"/>
    <property type="match status" value="1"/>
</dbReference>
<evidence type="ECO:0000313" key="4">
    <source>
        <dbReference type="Proteomes" id="UP000016924"/>
    </source>
</evidence>
<evidence type="ECO:0000256" key="1">
    <source>
        <dbReference type="SAM" id="SignalP"/>
    </source>
</evidence>
<organism evidence="3 4">
    <name type="scientific">Coniosporium apollinis (strain CBS 100218)</name>
    <name type="common">Rock-inhabiting black yeast</name>
    <dbReference type="NCBI Taxonomy" id="1168221"/>
    <lineage>
        <taxon>Eukaryota</taxon>
        <taxon>Fungi</taxon>
        <taxon>Dikarya</taxon>
        <taxon>Ascomycota</taxon>
        <taxon>Pezizomycotina</taxon>
        <taxon>Dothideomycetes</taxon>
        <taxon>Dothideomycetes incertae sedis</taxon>
        <taxon>Coniosporium</taxon>
    </lineage>
</organism>
<dbReference type="AlphaFoldDB" id="R7YG72"/>
<dbReference type="OrthoDB" id="408631at2759"/>
<accession>R7YG72</accession>
<feature type="chain" id="PRO_5012519919" description="Carboxylesterase type B domain-containing protein" evidence="1">
    <location>
        <begin position="16"/>
        <end position="139"/>
    </location>
</feature>
<dbReference type="InterPro" id="IPR050309">
    <property type="entry name" value="Type-B_Carboxylest/Lipase"/>
</dbReference>
<protein>
    <recommendedName>
        <fullName evidence="2">Carboxylesterase type B domain-containing protein</fullName>
    </recommendedName>
</protein>
<dbReference type="STRING" id="1168221.R7YG72"/>
<feature type="domain" description="Carboxylesterase type B" evidence="2">
    <location>
        <begin position="25"/>
        <end position="138"/>
    </location>
</feature>
<dbReference type="InterPro" id="IPR029058">
    <property type="entry name" value="AB_hydrolase_fold"/>
</dbReference>
<dbReference type="Gene3D" id="3.40.50.1820">
    <property type="entry name" value="alpha/beta hydrolase"/>
    <property type="match status" value="1"/>
</dbReference>
<dbReference type="Proteomes" id="UP000016924">
    <property type="component" value="Unassembled WGS sequence"/>
</dbReference>
<dbReference type="Pfam" id="PF00135">
    <property type="entry name" value="COesterase"/>
    <property type="match status" value="1"/>
</dbReference>
<dbReference type="InterPro" id="IPR002018">
    <property type="entry name" value="CarbesteraseB"/>
</dbReference>
<dbReference type="HOGENOM" id="CLU_2038342_0_0_1"/>
<dbReference type="PANTHER" id="PTHR11559">
    <property type="entry name" value="CARBOXYLESTERASE"/>
    <property type="match status" value="1"/>
</dbReference>
<evidence type="ECO:0000259" key="2">
    <source>
        <dbReference type="Pfam" id="PF00135"/>
    </source>
</evidence>
<reference evidence="4" key="1">
    <citation type="submission" date="2012-06" db="EMBL/GenBank/DDBJ databases">
        <title>The genome sequence of Coniosporium apollinis CBS 100218.</title>
        <authorList>
            <consortium name="The Broad Institute Genome Sequencing Platform"/>
            <person name="Cuomo C."/>
            <person name="Gorbushina A."/>
            <person name="Noack S."/>
            <person name="Walker B."/>
            <person name="Young S.K."/>
            <person name="Zeng Q."/>
            <person name="Gargeya S."/>
            <person name="Fitzgerald M."/>
            <person name="Haas B."/>
            <person name="Abouelleil A."/>
            <person name="Alvarado L."/>
            <person name="Arachchi H.M."/>
            <person name="Berlin A.M."/>
            <person name="Chapman S.B."/>
            <person name="Goldberg J."/>
            <person name="Griggs A."/>
            <person name="Gujja S."/>
            <person name="Hansen M."/>
            <person name="Howarth C."/>
            <person name="Imamovic A."/>
            <person name="Larimer J."/>
            <person name="McCowan C."/>
            <person name="Montmayeur A."/>
            <person name="Murphy C."/>
            <person name="Neiman D."/>
            <person name="Pearson M."/>
            <person name="Priest M."/>
            <person name="Roberts A."/>
            <person name="Saif S."/>
            <person name="Shea T."/>
            <person name="Sisk P."/>
            <person name="Sykes S."/>
            <person name="Wortman J."/>
            <person name="Nusbaum C."/>
            <person name="Birren B."/>
        </authorList>
    </citation>
    <scope>NUCLEOTIDE SEQUENCE [LARGE SCALE GENOMIC DNA]</scope>
    <source>
        <strain evidence="4">CBS 100218</strain>
    </source>
</reference>
<name>R7YG72_CONA1</name>
<proteinExistence type="predicted"/>
<dbReference type="GeneID" id="19897428"/>
<gene>
    <name evidence="3" type="ORF">W97_00117</name>
</gene>
<dbReference type="eggNOG" id="KOG1516">
    <property type="taxonomic scope" value="Eukaryota"/>
</dbReference>
<keyword evidence="1" id="KW-0732">Signal</keyword>
<dbReference type="RefSeq" id="XP_007776224.1">
    <property type="nucleotide sequence ID" value="XM_007778034.1"/>
</dbReference>
<feature type="signal peptide" evidence="1">
    <location>
        <begin position="1"/>
        <end position="15"/>
    </location>
</feature>